<feature type="region of interest" description="Disordered" evidence="1">
    <location>
        <begin position="437"/>
        <end position="498"/>
    </location>
</feature>
<feature type="region of interest" description="Disordered" evidence="1">
    <location>
        <begin position="810"/>
        <end position="846"/>
    </location>
</feature>
<feature type="compositionally biased region" description="Polar residues" evidence="1">
    <location>
        <begin position="65"/>
        <end position="76"/>
    </location>
</feature>
<feature type="compositionally biased region" description="Pro residues" evidence="1">
    <location>
        <begin position="917"/>
        <end position="926"/>
    </location>
</feature>
<feature type="compositionally biased region" description="Polar residues" evidence="1">
    <location>
        <begin position="1621"/>
        <end position="1633"/>
    </location>
</feature>
<feature type="compositionally biased region" description="Basic and acidic residues" evidence="1">
    <location>
        <begin position="452"/>
        <end position="463"/>
    </location>
</feature>
<dbReference type="InterPro" id="IPR051825">
    <property type="entry name" value="SRCIN1"/>
</dbReference>
<feature type="compositionally biased region" description="Low complexity" evidence="1">
    <location>
        <begin position="871"/>
        <end position="888"/>
    </location>
</feature>
<feature type="compositionally biased region" description="Polar residues" evidence="1">
    <location>
        <begin position="1700"/>
        <end position="1719"/>
    </location>
</feature>
<dbReference type="GO" id="GO:0005737">
    <property type="term" value="C:cytoplasm"/>
    <property type="evidence" value="ECO:0007669"/>
    <property type="project" value="TreeGrafter"/>
</dbReference>
<sequence>MQSSARRAFPPSRLLRPSSAGSASKLRSAAGGGFSKRPRALSLGERPAVDVPLSKREMAPPTEGNLRTASLEQSAPPSRKRGFANGGSCVDARPPHSIPCRRHTLGGRGPQAPYMERKREAFLEHLKQKYPHHASTIMGHQDQSRSAQPTAGQPGSQFCVGSFDSLDAMSEGGEPPQAFTRGSRSRASLPVVRSTNQTKDRSLGVLYLQYGDETKQMRMPNEVTSEDTIRALFVSAFPQRLTMEMLESPAVAVYVRDDGRNVYYELDDVRVITDHSWLKIYHRDPGQVFTHGCRPSNGDARVQPVGREGHQVLRQQSLPTPIPAHSAHSSSSSSLTRIPFGPRSNTAPVLPRDRVLSAPPAMPAQPCPSAILERRDVKPDEDSGAALSTVPEGVEHPNSHHHRPLAGGPFLGQAVAPEAAEHPCLYRQRSRRYADSQLPPLASRTPPASPHKPGDARHRELHQPHQVGALERAAPSRQSLRRDSSMEGGVKSRPGVVAAPNCDQSVATAGDPQTRERMKAMEQQIASLTGLVQHALLIGPSPGTAQEANGEKPSKAASDVPSADGGGGSPLSVTGSQGPLADAQVTPTCPTHLRASLAVFSKSVSDLRLQLQEMRQLQLQNLDSLKLMLRHAEQEISHKMAMVTRLPDEPVQRQRVLVEDERHRYLDVEESIQLQLGELDQYVGSLKRDPAPGSAQQPITLRDLDDAAARLQRVADALKALKGEFPALQGRMRAVLRVEVEAVRFLKEEPHKLDSMLKKVRSLRETLGCLRSHVSGNHLEEPKVVGVHPVDVTMGITSEPLTGLKTPLLTVEAPEPTPPVVTQQKPSQMATQGAPQPLVSQESPQPITVKESPQPIVVLDAPQPPVDRDSQSPLPESQSSSVHSEVVPTSPVVIHRACSSPVQVQRSQQSVALSRLPSPPPTPPHSQDPQSQECSPKSERRGHYDRNGPIVQPRGSRNTAKSRALSIEAAKKEWAEHQRTSEFDKMLQEAQATMMMAIPSLEVTGKEERPEVTPLPSQERTDTPQSASSPADEASPLEPPAGTPPETQGPQTPSKSPPPPPPRRSHPASTGLTTGRSGEVIYTTRKESTTTQGAVEDASPPPFPKPNKTPPPPLTPPPIVASAIKEEEDDGDRIMAELQVFQKCTVKDVGAKCLAEPRVRDQWSGGTVPPGEKKQNVGLQCKEKELETNESVSARHAARVLYYVTGQISNQPPSPGADEPISRREGAAPASQVQSANAYRTSPGLQQSATAAEPLTENRGALEDPNPDSLVPRGVVAENMPVQNVANKVLAPKLVQEGVPWAGAKVVREKLTVDQDASDSLDEPAAGDQAVVLRSSKARVKLADEASTSPAPASEESSPASDNIAFMITDTEVQALSCGEYEKIVSTTGGNVQTIKVGESRQMTAEEESGLGKKPVIIIFDEPMDIRTAYNRLSTIFECEEELDRMLDEHKSTKMAEELDRRVVQVKSSVDEVQGATRVAHPPNYRGSRKVTARSHSPSGEPSASAEELDAEPVNDGKLDLKKKFKLKFPKKKLSALSQAIRTGTKTGKKTLQVVVYEDEEEPDGTVKQFKEAKRFEIGCRTVQVDNSTTIISSVRTEELQPTSSSFQHRMDESEQKTSTRTDLQQQETSVSGLSLRAAEGPGVEEHKTYLVQSKEPVIKDGGQQGDRGVPLSCQAPKAPRHKRPKPQLHPRPAVIPRSATHSQQNGSSSTSRTQTANNGKHRTTPTVAEKAGKPQALQDPPRQIRQANGGAKDAKAAPPAFPPSKIPAFSPSSGKSSPPSAADSEATNLNPSPSSSKSSLPPPQAHRPLSSIPSPCNGSLHLSSPSLSSQNQNGRLPCSSSPVSPPSLGQGGRTIRTIHTPSFTSYKLQTGNSSKPTLEPASTSKTMV</sequence>
<feature type="region of interest" description="Disordered" evidence="1">
    <location>
        <begin position="170"/>
        <end position="195"/>
    </location>
</feature>
<feature type="compositionally biased region" description="Low complexity" evidence="1">
    <location>
        <begin position="1495"/>
        <end position="1506"/>
    </location>
</feature>
<feature type="region of interest" description="Disordered" evidence="1">
    <location>
        <begin position="1161"/>
        <end position="1180"/>
    </location>
</feature>
<name>A0A3B3SSJ8_9TELE</name>
<reference evidence="2" key="2">
    <citation type="submission" date="2025-09" db="UniProtKB">
        <authorList>
            <consortium name="Ensembl"/>
        </authorList>
    </citation>
    <scope>IDENTIFICATION</scope>
</reference>
<dbReference type="Gene3D" id="1.20.58.1540">
    <property type="entry name" value="Actin interacting protein 3, C-terminal domain"/>
    <property type="match status" value="1"/>
</dbReference>
<feature type="region of interest" description="Disordered" evidence="1">
    <location>
        <begin position="858"/>
        <end position="888"/>
    </location>
</feature>
<organism evidence="2 3">
    <name type="scientific">Paramormyrops kingsleyae</name>
    <dbReference type="NCBI Taxonomy" id="1676925"/>
    <lineage>
        <taxon>Eukaryota</taxon>
        <taxon>Metazoa</taxon>
        <taxon>Chordata</taxon>
        <taxon>Craniata</taxon>
        <taxon>Vertebrata</taxon>
        <taxon>Euteleostomi</taxon>
        <taxon>Actinopterygii</taxon>
        <taxon>Neopterygii</taxon>
        <taxon>Teleostei</taxon>
        <taxon>Osteoglossocephala</taxon>
        <taxon>Osteoglossomorpha</taxon>
        <taxon>Osteoglossiformes</taxon>
        <taxon>Mormyridae</taxon>
        <taxon>Paramormyrops</taxon>
    </lineage>
</organism>
<feature type="compositionally biased region" description="Polar residues" evidence="1">
    <location>
        <begin position="1015"/>
        <end position="1029"/>
    </location>
</feature>
<feature type="compositionally biased region" description="Basic residues" evidence="1">
    <location>
        <begin position="1679"/>
        <end position="1689"/>
    </location>
</feature>
<evidence type="ECO:0000313" key="3">
    <source>
        <dbReference type="Proteomes" id="UP000261540"/>
    </source>
</evidence>
<feature type="region of interest" description="Disordered" evidence="1">
    <location>
        <begin position="320"/>
        <end position="351"/>
    </location>
</feature>
<feature type="compositionally biased region" description="Polar residues" evidence="1">
    <location>
        <begin position="1858"/>
        <end position="1889"/>
    </location>
</feature>
<feature type="region of interest" description="Disordered" evidence="1">
    <location>
        <begin position="1207"/>
        <end position="1275"/>
    </location>
</feature>
<feature type="compositionally biased region" description="Basic and acidic residues" evidence="1">
    <location>
        <begin position="1609"/>
        <end position="1620"/>
    </location>
</feature>
<reference evidence="2" key="1">
    <citation type="submission" date="2025-08" db="UniProtKB">
        <authorList>
            <consortium name="Ensembl"/>
        </authorList>
    </citation>
    <scope>IDENTIFICATION</scope>
</reference>
<dbReference type="PANTHER" id="PTHR22741:SF11">
    <property type="entry name" value="SICKLE TAIL PROTEIN HOMOLOG"/>
    <property type="match status" value="1"/>
</dbReference>
<feature type="compositionally biased region" description="Low complexity" evidence="1">
    <location>
        <begin position="900"/>
        <end position="911"/>
    </location>
</feature>
<feature type="compositionally biased region" description="Polar residues" evidence="1">
    <location>
        <begin position="1594"/>
        <end position="1608"/>
    </location>
</feature>
<dbReference type="GeneTree" id="ENSGT00940000156098"/>
<feature type="region of interest" description="Disordered" evidence="1">
    <location>
        <begin position="1594"/>
        <end position="1889"/>
    </location>
</feature>
<feature type="compositionally biased region" description="Polar residues" evidence="1">
    <location>
        <begin position="1231"/>
        <end position="1250"/>
    </location>
</feature>
<evidence type="ECO:0000256" key="1">
    <source>
        <dbReference type="SAM" id="MobiDB-lite"/>
    </source>
</evidence>
<dbReference type="STRING" id="1676925.ENSPKIP00000033305"/>
<proteinExistence type="predicted"/>
<feature type="compositionally biased region" description="Basic and acidic residues" evidence="1">
    <location>
        <begin position="969"/>
        <end position="987"/>
    </location>
</feature>
<feature type="compositionally biased region" description="Pro residues" evidence="1">
    <location>
        <begin position="1099"/>
        <end position="1118"/>
    </location>
</feature>
<dbReference type="Proteomes" id="UP000261540">
    <property type="component" value="Unplaced"/>
</dbReference>
<feature type="compositionally biased region" description="Polar residues" evidence="1">
    <location>
        <begin position="823"/>
        <end position="846"/>
    </location>
</feature>
<protein>
    <submittedName>
        <fullName evidence="2">Si:ch211-207d6.2</fullName>
    </submittedName>
</protein>
<feature type="region of interest" description="Disordered" evidence="1">
    <location>
        <begin position="540"/>
        <end position="583"/>
    </location>
</feature>
<feature type="compositionally biased region" description="Basic and acidic residues" evidence="1">
    <location>
        <begin position="1171"/>
        <end position="1180"/>
    </location>
</feature>
<feature type="compositionally biased region" description="Low complexity" evidence="1">
    <location>
        <begin position="1044"/>
        <end position="1054"/>
    </location>
</feature>
<dbReference type="PANTHER" id="PTHR22741">
    <property type="entry name" value="P140CAP/SNIP-RELATED"/>
    <property type="match status" value="1"/>
</dbReference>
<evidence type="ECO:0000313" key="2">
    <source>
        <dbReference type="Ensembl" id="ENSPKIP00000033305.1"/>
    </source>
</evidence>
<dbReference type="Ensembl" id="ENSPKIT00000014193.1">
    <property type="protein sequence ID" value="ENSPKIP00000033305.1"/>
    <property type="gene ID" value="ENSPKIG00000013047.1"/>
</dbReference>
<feature type="compositionally biased region" description="Low complexity" evidence="1">
    <location>
        <begin position="1767"/>
        <end position="1785"/>
    </location>
</feature>
<feature type="region of interest" description="Disordered" evidence="1">
    <location>
        <begin position="900"/>
        <end position="1118"/>
    </location>
</feature>
<feature type="region of interest" description="Disordered" evidence="1">
    <location>
        <begin position="1471"/>
        <end position="1512"/>
    </location>
</feature>
<feature type="compositionally biased region" description="Basic and acidic residues" evidence="1">
    <location>
        <begin position="936"/>
        <end position="946"/>
    </location>
</feature>
<feature type="region of interest" description="Disordered" evidence="1">
    <location>
        <begin position="1"/>
        <end position="90"/>
    </location>
</feature>
<feature type="region of interest" description="Disordered" evidence="1">
    <location>
        <begin position="377"/>
        <end position="410"/>
    </location>
</feature>
<dbReference type="OrthoDB" id="6022652at2759"/>
<feature type="compositionally biased region" description="Low complexity" evidence="1">
    <location>
        <begin position="324"/>
        <end position="334"/>
    </location>
</feature>
<keyword evidence="3" id="KW-1185">Reference proteome</keyword>
<feature type="compositionally biased region" description="Low complexity" evidence="1">
    <location>
        <begin position="1820"/>
        <end position="1830"/>
    </location>
</feature>
<accession>A0A3B3SSJ8</accession>